<proteinExistence type="predicted"/>
<dbReference type="GO" id="GO:0046429">
    <property type="term" value="F:4-hydroxy-3-methylbut-2-en-1-yl diphosphate synthase activity (ferredoxin)"/>
    <property type="evidence" value="ECO:0007669"/>
    <property type="project" value="UniProtKB-EC"/>
</dbReference>
<dbReference type="Proteomes" id="UP000006304">
    <property type="component" value="Chromosome"/>
</dbReference>
<gene>
    <name evidence="4" type="primary">ispG</name>
    <name evidence="4" type="ORF">O3I_033760</name>
</gene>
<dbReference type="GO" id="GO:0019288">
    <property type="term" value="P:isopentenyl diphosphate biosynthetic process, methylerythritol 4-phosphate pathway"/>
    <property type="evidence" value="ECO:0007669"/>
    <property type="project" value="TreeGrafter"/>
</dbReference>
<keyword evidence="5" id="KW-1185">Reference proteome</keyword>
<organism evidence="4 5">
    <name type="scientific">Nocardia brasiliensis (strain ATCC 700358 / HUJEG-1)</name>
    <dbReference type="NCBI Taxonomy" id="1133849"/>
    <lineage>
        <taxon>Bacteria</taxon>
        <taxon>Bacillati</taxon>
        <taxon>Actinomycetota</taxon>
        <taxon>Actinomycetes</taxon>
        <taxon>Mycobacteriales</taxon>
        <taxon>Nocardiaceae</taxon>
        <taxon>Nocardia</taxon>
    </lineage>
</organism>
<evidence type="ECO:0000313" key="4">
    <source>
        <dbReference type="EMBL" id="AFU04701.1"/>
    </source>
</evidence>
<evidence type="ECO:0000313" key="5">
    <source>
        <dbReference type="Proteomes" id="UP000006304"/>
    </source>
</evidence>
<dbReference type="GO" id="GO:0051539">
    <property type="term" value="F:4 iron, 4 sulfur cluster binding"/>
    <property type="evidence" value="ECO:0007669"/>
    <property type="project" value="UniProtKB-KW"/>
</dbReference>
<dbReference type="InterPro" id="IPR058578">
    <property type="entry name" value="IspG_TIM"/>
</dbReference>
<keyword evidence="2" id="KW-0004">4Fe-4S</keyword>
<accession>K0FB82</accession>
<evidence type="ECO:0000259" key="3">
    <source>
        <dbReference type="Pfam" id="PF04551"/>
    </source>
</evidence>
<dbReference type="Pfam" id="PF04551">
    <property type="entry name" value="GcpE"/>
    <property type="match status" value="1"/>
</dbReference>
<dbReference type="Gene3D" id="3.20.20.20">
    <property type="entry name" value="Dihydropteroate synthase-like"/>
    <property type="match status" value="1"/>
</dbReference>
<dbReference type="PANTHER" id="PTHR30454:SF0">
    <property type="entry name" value="4-HYDROXY-3-METHYLBUT-2-EN-1-YL DIPHOSPHATE SYNTHASE (FERREDOXIN), CHLOROPLASTIC"/>
    <property type="match status" value="1"/>
</dbReference>
<sequence>MSIIYLRTPRAPLPMAARRVSRRLMVGSVPVGGGAPISVQSMCTTSTADTDAILQQIAELTAAGCEIVRVAVPSRDDARALPRIVARSPIPVIADSLGQTHRNGGARVLDTRGLDPVNTGADWIPPNHG</sequence>
<dbReference type="KEGG" id="nbr:O3I_033760"/>
<dbReference type="eggNOG" id="COG0821">
    <property type="taxonomic scope" value="Bacteria"/>
</dbReference>
<dbReference type="EMBL" id="CP003876">
    <property type="protein sequence ID" value="AFU04701.1"/>
    <property type="molecule type" value="Genomic_DNA"/>
</dbReference>
<protein>
    <submittedName>
        <fullName evidence="4">4-hydroxy-3-methylbut-2-en-1-yl diphosphate synthase</fullName>
        <ecNumber evidence="4">1.17.7.1</ecNumber>
    </submittedName>
</protein>
<dbReference type="PANTHER" id="PTHR30454">
    <property type="entry name" value="4-HYDROXY-3-METHYLBUT-2-EN-1-YL DIPHOSPHATE SYNTHASE"/>
    <property type="match status" value="1"/>
</dbReference>
<evidence type="ECO:0000256" key="2">
    <source>
        <dbReference type="ARBA" id="ARBA00022485"/>
    </source>
</evidence>
<keyword evidence="2" id="KW-0479">Metal-binding</keyword>
<evidence type="ECO:0000256" key="1">
    <source>
        <dbReference type="ARBA" id="ARBA00001966"/>
    </source>
</evidence>
<dbReference type="HOGENOM" id="CLU_1946544_0_0_11"/>
<dbReference type="STRING" id="1133849.O3I_033760"/>
<feature type="domain" description="IspG TIM-barrel" evidence="3">
    <location>
        <begin position="22"/>
        <end position="95"/>
    </location>
</feature>
<dbReference type="EC" id="1.17.7.1" evidence="4"/>
<comment type="cofactor">
    <cofactor evidence="1">
        <name>[4Fe-4S] cluster</name>
        <dbReference type="ChEBI" id="CHEBI:49883"/>
    </cofactor>
</comment>
<dbReference type="InterPro" id="IPR004588">
    <property type="entry name" value="IspG_bac-typ"/>
</dbReference>
<dbReference type="AlphaFoldDB" id="K0FB82"/>
<name>K0FB82_NOCB7</name>
<keyword evidence="4" id="KW-0560">Oxidoreductase</keyword>
<dbReference type="GO" id="GO:0016114">
    <property type="term" value="P:terpenoid biosynthetic process"/>
    <property type="evidence" value="ECO:0007669"/>
    <property type="project" value="InterPro"/>
</dbReference>
<keyword evidence="2" id="KW-0411">Iron-sulfur</keyword>
<reference evidence="4 5" key="1">
    <citation type="journal article" date="2012" name="J. Bacteriol.">
        <title>Complete genome sequence of Nocardia brasiliensis HUJEG-1.</title>
        <authorList>
            <person name="Vera-Cabrera L."/>
            <person name="Ortiz-Lopez R."/>
            <person name="Elizondo-Gonzalez R."/>
            <person name="Perez-Maya A.A."/>
            <person name="Ocampo-Candiani J."/>
        </authorList>
    </citation>
    <scope>NUCLEOTIDE SEQUENCE [LARGE SCALE GENOMIC DNA]</scope>
    <source>
        <strain evidence="5">ATCC 700358</strain>
    </source>
</reference>
<dbReference type="InterPro" id="IPR011005">
    <property type="entry name" value="Dihydropteroate_synth-like_sf"/>
</dbReference>
<keyword evidence="2" id="KW-0408">Iron</keyword>